<dbReference type="InterPro" id="IPR019791">
    <property type="entry name" value="Haem_peroxidase_animal"/>
</dbReference>
<keyword evidence="2 6" id="KW-0479">Metal-binding</keyword>
<keyword evidence="4" id="KW-0560">Oxidoreductase</keyword>
<name>A0A9W8TU68_9AGAR</name>
<keyword evidence="7" id="KW-0575">Peroxidase</keyword>
<proteinExistence type="predicted"/>
<dbReference type="Proteomes" id="UP001142393">
    <property type="component" value="Unassembled WGS sequence"/>
</dbReference>
<evidence type="ECO:0000256" key="5">
    <source>
        <dbReference type="ARBA" id="ARBA00023004"/>
    </source>
</evidence>
<dbReference type="CDD" id="cd09817">
    <property type="entry name" value="linoleate_diol_synthase_like"/>
    <property type="match status" value="1"/>
</dbReference>
<dbReference type="GO" id="GO:0006631">
    <property type="term" value="P:fatty acid metabolic process"/>
    <property type="evidence" value="ECO:0007669"/>
    <property type="project" value="UniProtKB-ARBA"/>
</dbReference>
<evidence type="ECO:0000256" key="6">
    <source>
        <dbReference type="PIRSR" id="PIRSR619791-2"/>
    </source>
</evidence>
<evidence type="ECO:0000313" key="8">
    <source>
        <dbReference type="Proteomes" id="UP001142393"/>
    </source>
</evidence>
<gene>
    <name evidence="7" type="ORF">DFH05DRAFT_1510280</name>
</gene>
<dbReference type="AlphaFoldDB" id="A0A9W8TU68"/>
<dbReference type="PRINTS" id="PR00457">
    <property type="entry name" value="ANPEROXIDASE"/>
</dbReference>
<evidence type="ECO:0000256" key="1">
    <source>
        <dbReference type="ARBA" id="ARBA00022617"/>
    </source>
</evidence>
<comment type="caution">
    <text evidence="7">The sequence shown here is derived from an EMBL/GenBank/DDBJ whole genome shotgun (WGS) entry which is preliminary data.</text>
</comment>
<dbReference type="Pfam" id="PF03098">
    <property type="entry name" value="An_peroxidase"/>
    <property type="match status" value="1"/>
</dbReference>
<dbReference type="GO" id="GO:0020037">
    <property type="term" value="F:heme binding"/>
    <property type="evidence" value="ECO:0007669"/>
    <property type="project" value="InterPro"/>
</dbReference>
<reference evidence="7 8" key="1">
    <citation type="journal article" date="2023" name="Proc. Natl. Acad. Sci. U.S.A.">
        <title>A global phylogenomic analysis of the shiitake genus Lentinula.</title>
        <authorList>
            <person name="Sierra-Patev S."/>
            <person name="Min B."/>
            <person name="Naranjo-Ortiz M."/>
            <person name="Looney B."/>
            <person name="Konkel Z."/>
            <person name="Slot J.C."/>
            <person name="Sakamoto Y."/>
            <person name="Steenwyk J.L."/>
            <person name="Rokas A."/>
            <person name="Carro J."/>
            <person name="Camarero S."/>
            <person name="Ferreira P."/>
            <person name="Molpeceres G."/>
            <person name="Ruiz-Duenas F.J."/>
            <person name="Serrano A."/>
            <person name="Henrissat B."/>
            <person name="Drula E."/>
            <person name="Hughes K.W."/>
            <person name="Mata J.L."/>
            <person name="Ishikawa N.K."/>
            <person name="Vargas-Isla R."/>
            <person name="Ushijima S."/>
            <person name="Smith C.A."/>
            <person name="Donoghue J."/>
            <person name="Ahrendt S."/>
            <person name="Andreopoulos W."/>
            <person name="He G."/>
            <person name="LaButti K."/>
            <person name="Lipzen A."/>
            <person name="Ng V."/>
            <person name="Riley R."/>
            <person name="Sandor L."/>
            <person name="Barry K."/>
            <person name="Martinez A.T."/>
            <person name="Xiao Y."/>
            <person name="Gibbons J.G."/>
            <person name="Terashima K."/>
            <person name="Grigoriev I.V."/>
            <person name="Hibbett D."/>
        </authorList>
    </citation>
    <scope>NUCLEOTIDE SEQUENCE [LARGE SCALE GENOMIC DNA]</scope>
    <source>
        <strain evidence="7 8">TFB7810</strain>
    </source>
</reference>
<dbReference type="InterPro" id="IPR037120">
    <property type="entry name" value="Haem_peroxidase_sf_animal"/>
</dbReference>
<dbReference type="PANTHER" id="PTHR11903">
    <property type="entry name" value="PROSTAGLANDIN G/H SYNTHASE"/>
    <property type="match status" value="1"/>
</dbReference>
<accession>A0A9W8TU68</accession>
<dbReference type="PANTHER" id="PTHR11903:SF37">
    <property type="entry name" value="PSI-PRODUCING OXYGENASE A"/>
    <property type="match status" value="1"/>
</dbReference>
<dbReference type="InterPro" id="IPR010255">
    <property type="entry name" value="Haem_peroxidase_sf"/>
</dbReference>
<evidence type="ECO:0000313" key="7">
    <source>
        <dbReference type="EMBL" id="KAJ3740095.1"/>
    </source>
</evidence>
<dbReference type="Gene3D" id="1.10.640.10">
    <property type="entry name" value="Haem peroxidase domain superfamily, animal type"/>
    <property type="match status" value="1"/>
</dbReference>
<keyword evidence="3" id="KW-0223">Dioxygenase</keyword>
<dbReference type="InterPro" id="IPR050783">
    <property type="entry name" value="Oxylipin_biosynth_metab"/>
</dbReference>
<keyword evidence="8" id="KW-1185">Reference proteome</keyword>
<dbReference type="InterPro" id="IPR034812">
    <property type="entry name" value="Ppo-like_N"/>
</dbReference>
<keyword evidence="1 6" id="KW-0349">Heme</keyword>
<dbReference type="SUPFAM" id="SSF48113">
    <property type="entry name" value="Heme-dependent peroxidases"/>
    <property type="match status" value="1"/>
</dbReference>
<sequence>MSSFEVLRKKLTDVVTELQPISQTIKSLPSIENALKHPESINDRLLLLENLLTLMSELGTSTNEKYRKISNDLQHLTIDFLYKDLPHPPSGYLALPPFSQTPSAQAPTSYTKGSYVNYAYRSADGSFYNPLIPSMGQAGTPYARSVPGTLQTNLKNLPDPGLVFDMLLKRPTKADGSGEEEDGFTPHPGGVSSLFFALADLIIHSIFNTNSQNPTINNASSYLDLSVLYGSSEREVQSVRKKDVKGRPDGTGRLYEDVFADGRLLLMPPAVCALLVVFSRNHNFIAQRIIDINEWGTYKDPELLKAQIDNASLDEERQNAARALQAQDDEIFHRSRLVNCGFFMKVILGDYVGAILGLARDGSSWRLDPLMEMRRLSHEFAPRGEGNVVSIEFNLLYRWHATLSRQDKQWTENMFHDTLEQDGLNVQFSQLQPSQFFMAAGKALGQNKDVRTWTFDGLKRDTNGRFRDADIAKILQDSTSYRAGAFRARGIPEVLRVIEILGIEQARGWGACSLNEFRKFIGLEPYKSFKEWNSDDSVARAAEVLYKDIDNLELHVGMQAEQAKVPGPGAGLCPGYTISRAILADAVCLTRGDRFLTVDFTPFNLTTWGFADCQYPTAPDGSFGGMLTKLLFRHFPAYYPARSAYAHFPFLDPVYMEKELRNRGTADQYIWARPRPPVGVQAGEVSVIDNYDAVTKILSAPQDWKADYDLKLGTVVAGLKNPKLPDMTLINKLLRDASDKWASSFVRETQNLLNTKCIAHAGSRTDVKFVDIVSDVINVLPVRWICQELAGLELGKEYPESKYITELHNVCRYVFLDWDPIYDWQLRDSSTTFYREFIKDVKVHLETESGFISNTLSHFKKPFAERPAFLEELHKQGHGRRADELATALFCAVVPTAAHWAQDVAHIVNYYIEAGRVEERAELVALVKTGKIAGRALNLIKDALVADPAVFAAQRTAQRGTSMTRRDGSNLAAGETVFLNIIEANANRPNNKPGIHTAGEHGYLLSSEFFEKVTPVVVAEILALSNLQRGPGASGVFTRFTQHVHGVPEQVYVDARGGLTPFPTSLIVSFT</sequence>
<evidence type="ECO:0000256" key="3">
    <source>
        <dbReference type="ARBA" id="ARBA00022964"/>
    </source>
</evidence>
<organism evidence="7 8">
    <name type="scientific">Lentinula detonsa</name>
    <dbReference type="NCBI Taxonomy" id="2804962"/>
    <lineage>
        <taxon>Eukaryota</taxon>
        <taxon>Fungi</taxon>
        <taxon>Dikarya</taxon>
        <taxon>Basidiomycota</taxon>
        <taxon>Agaricomycotina</taxon>
        <taxon>Agaricomycetes</taxon>
        <taxon>Agaricomycetidae</taxon>
        <taxon>Agaricales</taxon>
        <taxon>Marasmiineae</taxon>
        <taxon>Omphalotaceae</taxon>
        <taxon>Lentinula</taxon>
    </lineage>
</organism>
<evidence type="ECO:0000256" key="4">
    <source>
        <dbReference type="ARBA" id="ARBA00023002"/>
    </source>
</evidence>
<evidence type="ECO:0000256" key="2">
    <source>
        <dbReference type="ARBA" id="ARBA00022723"/>
    </source>
</evidence>
<dbReference type="GO" id="GO:0006979">
    <property type="term" value="P:response to oxidative stress"/>
    <property type="evidence" value="ECO:0007669"/>
    <property type="project" value="InterPro"/>
</dbReference>
<protein>
    <submittedName>
        <fullName evidence="7">Heme peroxidase</fullName>
    </submittedName>
</protein>
<dbReference type="GO" id="GO:0004601">
    <property type="term" value="F:peroxidase activity"/>
    <property type="evidence" value="ECO:0007669"/>
    <property type="project" value="UniProtKB-KW"/>
</dbReference>
<dbReference type="EMBL" id="JANVFU010000015">
    <property type="protein sequence ID" value="KAJ3740095.1"/>
    <property type="molecule type" value="Genomic_DNA"/>
</dbReference>
<dbReference type="PROSITE" id="PS50292">
    <property type="entry name" value="PEROXIDASE_3"/>
    <property type="match status" value="1"/>
</dbReference>
<keyword evidence="5 6" id="KW-0408">Iron</keyword>
<dbReference type="GO" id="GO:0051213">
    <property type="term" value="F:dioxygenase activity"/>
    <property type="evidence" value="ECO:0007669"/>
    <property type="project" value="UniProtKB-KW"/>
</dbReference>
<dbReference type="GO" id="GO:0046872">
    <property type="term" value="F:metal ion binding"/>
    <property type="evidence" value="ECO:0007669"/>
    <property type="project" value="UniProtKB-KW"/>
</dbReference>
<feature type="binding site" description="axial binding residue" evidence="6">
    <location>
        <position position="400"/>
    </location>
    <ligand>
        <name>heme b</name>
        <dbReference type="ChEBI" id="CHEBI:60344"/>
    </ligand>
    <ligandPart>
        <name>Fe</name>
        <dbReference type="ChEBI" id="CHEBI:18248"/>
    </ligandPart>
</feature>